<reference evidence="3 4" key="1">
    <citation type="journal article" date="2007" name="Nature">
        <title>Evolution of genes and genomes on the Drosophila phylogeny.</title>
        <authorList>
            <consortium name="Drosophila 12 Genomes Consortium"/>
            <person name="Clark A.G."/>
            <person name="Eisen M.B."/>
            <person name="Smith D.R."/>
            <person name="Bergman C.M."/>
            <person name="Oliver B."/>
            <person name="Markow T.A."/>
            <person name="Kaufman T.C."/>
            <person name="Kellis M."/>
            <person name="Gelbart W."/>
            <person name="Iyer V.N."/>
            <person name="Pollard D.A."/>
            <person name="Sackton T.B."/>
            <person name="Larracuente A.M."/>
            <person name="Singh N.D."/>
            <person name="Abad J.P."/>
            <person name="Abt D.N."/>
            <person name="Adryan B."/>
            <person name="Aguade M."/>
            <person name="Akashi H."/>
            <person name="Anderson W.W."/>
            <person name="Aquadro C.F."/>
            <person name="Ardell D.H."/>
            <person name="Arguello R."/>
            <person name="Artieri C.G."/>
            <person name="Barbash D.A."/>
            <person name="Barker D."/>
            <person name="Barsanti P."/>
            <person name="Batterham P."/>
            <person name="Batzoglou S."/>
            <person name="Begun D."/>
            <person name="Bhutkar A."/>
            <person name="Blanco E."/>
            <person name="Bosak S.A."/>
            <person name="Bradley R.K."/>
            <person name="Brand A.D."/>
            <person name="Brent M.R."/>
            <person name="Brooks A.N."/>
            <person name="Brown R.H."/>
            <person name="Butlin R.K."/>
            <person name="Caggese C."/>
            <person name="Calvi B.R."/>
            <person name="Bernardo de Carvalho A."/>
            <person name="Caspi A."/>
            <person name="Castrezana S."/>
            <person name="Celniker S.E."/>
            <person name="Chang J.L."/>
            <person name="Chapple C."/>
            <person name="Chatterji S."/>
            <person name="Chinwalla A."/>
            <person name="Civetta A."/>
            <person name="Clifton S.W."/>
            <person name="Comeron J.M."/>
            <person name="Costello J.C."/>
            <person name="Coyne J.A."/>
            <person name="Daub J."/>
            <person name="David R.G."/>
            <person name="Delcher A.L."/>
            <person name="Delehaunty K."/>
            <person name="Do C.B."/>
            <person name="Ebling H."/>
            <person name="Edwards K."/>
            <person name="Eickbush T."/>
            <person name="Evans J.D."/>
            <person name="Filipski A."/>
            <person name="Findeiss S."/>
            <person name="Freyhult E."/>
            <person name="Fulton L."/>
            <person name="Fulton R."/>
            <person name="Garcia A.C."/>
            <person name="Gardiner A."/>
            <person name="Garfield D.A."/>
            <person name="Garvin B.E."/>
            <person name="Gibson G."/>
            <person name="Gilbert D."/>
            <person name="Gnerre S."/>
            <person name="Godfrey J."/>
            <person name="Good R."/>
            <person name="Gotea V."/>
            <person name="Gravely B."/>
            <person name="Greenberg A.J."/>
            <person name="Griffiths-Jones S."/>
            <person name="Gross S."/>
            <person name="Guigo R."/>
            <person name="Gustafson E.A."/>
            <person name="Haerty W."/>
            <person name="Hahn M.W."/>
            <person name="Halligan D.L."/>
            <person name="Halpern A.L."/>
            <person name="Halter G.M."/>
            <person name="Han M.V."/>
            <person name="Heger A."/>
            <person name="Hillier L."/>
            <person name="Hinrichs A.S."/>
            <person name="Holmes I."/>
            <person name="Hoskins R.A."/>
            <person name="Hubisz M.J."/>
            <person name="Hultmark D."/>
            <person name="Huntley M.A."/>
            <person name="Jaffe D.B."/>
            <person name="Jagadeeshan S."/>
            <person name="Jeck W.R."/>
            <person name="Johnson J."/>
            <person name="Jones C.D."/>
            <person name="Jordan W.C."/>
            <person name="Karpen G.H."/>
            <person name="Kataoka E."/>
            <person name="Keightley P.D."/>
            <person name="Kheradpour P."/>
            <person name="Kirkness E.F."/>
            <person name="Koerich L.B."/>
            <person name="Kristiansen K."/>
            <person name="Kudrna D."/>
            <person name="Kulathinal R.J."/>
            <person name="Kumar S."/>
            <person name="Kwok R."/>
            <person name="Lander E."/>
            <person name="Langley C.H."/>
            <person name="Lapoint R."/>
            <person name="Lazzaro B.P."/>
            <person name="Lee S.J."/>
            <person name="Levesque L."/>
            <person name="Li R."/>
            <person name="Lin C.F."/>
            <person name="Lin M.F."/>
            <person name="Lindblad-Toh K."/>
            <person name="Llopart A."/>
            <person name="Long M."/>
            <person name="Low L."/>
            <person name="Lozovsky E."/>
            <person name="Lu J."/>
            <person name="Luo M."/>
            <person name="Machado C.A."/>
            <person name="Makalowski W."/>
            <person name="Marzo M."/>
            <person name="Matsuda M."/>
            <person name="Matzkin L."/>
            <person name="McAllister B."/>
            <person name="McBride C.S."/>
            <person name="McKernan B."/>
            <person name="McKernan K."/>
            <person name="Mendez-Lago M."/>
            <person name="Minx P."/>
            <person name="Mollenhauer M.U."/>
            <person name="Montooth K."/>
            <person name="Mount S.M."/>
            <person name="Mu X."/>
            <person name="Myers E."/>
            <person name="Negre B."/>
            <person name="Newfeld S."/>
            <person name="Nielsen R."/>
            <person name="Noor M.A."/>
            <person name="O'Grady P."/>
            <person name="Pachter L."/>
            <person name="Papaceit M."/>
            <person name="Parisi M.J."/>
            <person name="Parisi M."/>
            <person name="Parts L."/>
            <person name="Pedersen J.S."/>
            <person name="Pesole G."/>
            <person name="Phillippy A.M."/>
            <person name="Ponting C.P."/>
            <person name="Pop M."/>
            <person name="Porcelli D."/>
            <person name="Powell J.R."/>
            <person name="Prohaska S."/>
            <person name="Pruitt K."/>
            <person name="Puig M."/>
            <person name="Quesneville H."/>
            <person name="Ram K.R."/>
            <person name="Rand D."/>
            <person name="Rasmussen M.D."/>
            <person name="Reed L.K."/>
            <person name="Reenan R."/>
            <person name="Reily A."/>
            <person name="Remington K.A."/>
            <person name="Rieger T.T."/>
            <person name="Ritchie M.G."/>
            <person name="Robin C."/>
            <person name="Rogers Y.H."/>
            <person name="Rohde C."/>
            <person name="Rozas J."/>
            <person name="Rubenfield M.J."/>
            <person name="Ruiz A."/>
            <person name="Russo S."/>
            <person name="Salzberg S.L."/>
            <person name="Sanchez-Gracia A."/>
            <person name="Saranga D.J."/>
            <person name="Sato H."/>
            <person name="Schaeffer S.W."/>
            <person name="Schatz M.C."/>
            <person name="Schlenke T."/>
            <person name="Schwartz R."/>
            <person name="Segarra C."/>
            <person name="Singh R.S."/>
            <person name="Sirot L."/>
            <person name="Sirota M."/>
            <person name="Sisneros N.B."/>
            <person name="Smith C.D."/>
            <person name="Smith T.F."/>
            <person name="Spieth J."/>
            <person name="Stage D.E."/>
            <person name="Stark A."/>
            <person name="Stephan W."/>
            <person name="Strausberg R.L."/>
            <person name="Strempel S."/>
            <person name="Sturgill D."/>
            <person name="Sutton G."/>
            <person name="Sutton G.G."/>
            <person name="Tao W."/>
            <person name="Teichmann S."/>
            <person name="Tobari Y.N."/>
            <person name="Tomimura Y."/>
            <person name="Tsolas J.M."/>
            <person name="Valente V.L."/>
            <person name="Venter E."/>
            <person name="Venter J.C."/>
            <person name="Vicario S."/>
            <person name="Vieira F.G."/>
            <person name="Vilella A.J."/>
            <person name="Villasante A."/>
            <person name="Walenz B."/>
            <person name="Wang J."/>
            <person name="Wasserman M."/>
            <person name="Watts T."/>
            <person name="Wilson D."/>
            <person name="Wilson R.K."/>
            <person name="Wing R.A."/>
            <person name="Wolfner M.F."/>
            <person name="Wong A."/>
            <person name="Wong G.K."/>
            <person name="Wu C.I."/>
            <person name="Wu G."/>
            <person name="Yamamoto D."/>
            <person name="Yang H.P."/>
            <person name="Yang S.P."/>
            <person name="Yorke J.A."/>
            <person name="Yoshida K."/>
            <person name="Zdobnov E."/>
            <person name="Zhang P."/>
            <person name="Zhang Y."/>
            <person name="Zimin A.V."/>
            <person name="Baldwin J."/>
            <person name="Abdouelleil A."/>
            <person name="Abdulkadir J."/>
            <person name="Abebe A."/>
            <person name="Abera B."/>
            <person name="Abreu J."/>
            <person name="Acer S.C."/>
            <person name="Aftuck L."/>
            <person name="Alexander A."/>
            <person name="An P."/>
            <person name="Anderson E."/>
            <person name="Anderson S."/>
            <person name="Arachi H."/>
            <person name="Azer M."/>
            <person name="Bachantsang P."/>
            <person name="Barry A."/>
            <person name="Bayul T."/>
            <person name="Berlin A."/>
            <person name="Bessette D."/>
            <person name="Bloom T."/>
            <person name="Blye J."/>
            <person name="Boguslavskiy L."/>
            <person name="Bonnet C."/>
            <person name="Boukhgalter B."/>
            <person name="Bourzgui I."/>
            <person name="Brown A."/>
            <person name="Cahill P."/>
            <person name="Channer S."/>
            <person name="Cheshatsang Y."/>
            <person name="Chuda L."/>
            <person name="Citroen M."/>
            <person name="Collymore A."/>
            <person name="Cooke P."/>
            <person name="Costello M."/>
            <person name="D'Aco K."/>
            <person name="Daza R."/>
            <person name="De Haan G."/>
            <person name="DeGray S."/>
            <person name="DeMaso C."/>
            <person name="Dhargay N."/>
            <person name="Dooley K."/>
            <person name="Dooley E."/>
            <person name="Doricent M."/>
            <person name="Dorje P."/>
            <person name="Dorjee K."/>
            <person name="Dupes A."/>
            <person name="Elong R."/>
            <person name="Falk J."/>
            <person name="Farina A."/>
            <person name="Faro S."/>
            <person name="Ferguson D."/>
            <person name="Fisher S."/>
            <person name="Foley C.D."/>
            <person name="Franke A."/>
            <person name="Friedrich D."/>
            <person name="Gadbois L."/>
            <person name="Gearin G."/>
            <person name="Gearin C.R."/>
            <person name="Giannoukos G."/>
            <person name="Goode T."/>
            <person name="Graham J."/>
            <person name="Grandbois E."/>
            <person name="Grewal S."/>
            <person name="Gyaltsen K."/>
            <person name="Hafez N."/>
            <person name="Hagos B."/>
            <person name="Hall J."/>
            <person name="Henson C."/>
            <person name="Hollinger A."/>
            <person name="Honan T."/>
            <person name="Huard M.D."/>
            <person name="Hughes L."/>
            <person name="Hurhula B."/>
            <person name="Husby M.E."/>
            <person name="Kamat A."/>
            <person name="Kanga B."/>
            <person name="Kashin S."/>
            <person name="Khazanovich D."/>
            <person name="Kisner P."/>
            <person name="Lance K."/>
            <person name="Lara M."/>
            <person name="Lee W."/>
            <person name="Lennon N."/>
            <person name="Letendre F."/>
            <person name="LeVine R."/>
            <person name="Lipovsky A."/>
            <person name="Liu X."/>
            <person name="Liu J."/>
            <person name="Liu S."/>
            <person name="Lokyitsang T."/>
            <person name="Lokyitsang Y."/>
            <person name="Lubonja R."/>
            <person name="Lui A."/>
            <person name="MacDonald P."/>
            <person name="Magnisalis V."/>
            <person name="Maru K."/>
            <person name="Matthews C."/>
            <person name="McCusker W."/>
            <person name="McDonough S."/>
            <person name="Mehta T."/>
            <person name="Meldrim J."/>
            <person name="Meneus L."/>
            <person name="Mihai O."/>
            <person name="Mihalev A."/>
            <person name="Mihova T."/>
            <person name="Mittelman R."/>
            <person name="Mlenga V."/>
            <person name="Montmayeur A."/>
            <person name="Mulrain L."/>
            <person name="Navidi A."/>
            <person name="Naylor J."/>
            <person name="Negash T."/>
            <person name="Nguyen T."/>
            <person name="Nguyen N."/>
            <person name="Nicol R."/>
            <person name="Norbu C."/>
            <person name="Norbu N."/>
            <person name="Novod N."/>
            <person name="O'Neill B."/>
            <person name="Osman S."/>
            <person name="Markiewicz E."/>
            <person name="Oyono O.L."/>
            <person name="Patti C."/>
            <person name="Phunkhang P."/>
            <person name="Pierre F."/>
            <person name="Priest M."/>
            <person name="Raghuraman S."/>
            <person name="Rege F."/>
            <person name="Reyes R."/>
            <person name="Rise C."/>
            <person name="Rogov P."/>
            <person name="Ross K."/>
            <person name="Ryan E."/>
            <person name="Settipalli S."/>
            <person name="Shea T."/>
            <person name="Sherpa N."/>
            <person name="Shi L."/>
            <person name="Shih D."/>
            <person name="Sparrow T."/>
            <person name="Spaulding J."/>
            <person name="Stalker J."/>
            <person name="Stange-Thomann N."/>
            <person name="Stavropoulos S."/>
            <person name="Stone C."/>
            <person name="Strader C."/>
            <person name="Tesfaye S."/>
            <person name="Thomson T."/>
            <person name="Thoulutsang Y."/>
            <person name="Thoulutsang D."/>
            <person name="Topham K."/>
            <person name="Topping I."/>
            <person name="Tsamla T."/>
            <person name="Vassiliev H."/>
            <person name="Vo A."/>
            <person name="Wangchuk T."/>
            <person name="Wangdi T."/>
            <person name="Weiand M."/>
            <person name="Wilkinson J."/>
            <person name="Wilson A."/>
            <person name="Yadav S."/>
            <person name="Young G."/>
            <person name="Yu Q."/>
            <person name="Zembek L."/>
            <person name="Zhong D."/>
            <person name="Zimmer A."/>
            <person name="Zwirko Z."/>
            <person name="Jaffe D.B."/>
            <person name="Alvarez P."/>
            <person name="Brockman W."/>
            <person name="Butler J."/>
            <person name="Chin C."/>
            <person name="Gnerre S."/>
            <person name="Grabherr M."/>
            <person name="Kleber M."/>
            <person name="Mauceli E."/>
            <person name="MacCallum I."/>
        </authorList>
    </citation>
    <scope>NUCLEOTIDE SEQUENCE [LARGE SCALE GENOMIC DNA]</scope>
    <source>
        <strain evidence="4">Tucson 14030-0811.24</strain>
    </source>
</reference>
<dbReference type="InterPro" id="IPR033116">
    <property type="entry name" value="TRYPSIN_SER"/>
</dbReference>
<dbReference type="PROSITE" id="PS00135">
    <property type="entry name" value="TRYPSIN_SER"/>
    <property type="match status" value="1"/>
</dbReference>
<accession>A0A0Q9WZ99</accession>
<dbReference type="PANTHER" id="PTHR24252">
    <property type="entry name" value="ACROSIN-RELATED"/>
    <property type="match status" value="1"/>
</dbReference>
<dbReference type="GO" id="GO:0006508">
    <property type="term" value="P:proteolysis"/>
    <property type="evidence" value="ECO:0007669"/>
    <property type="project" value="InterPro"/>
</dbReference>
<dbReference type="InterPro" id="IPR009003">
    <property type="entry name" value="Peptidase_S1_PA"/>
</dbReference>
<dbReference type="SMR" id="A0A0Q9WZ99"/>
<keyword evidence="1" id="KW-1015">Disulfide bond</keyword>
<dbReference type="Pfam" id="PF00089">
    <property type="entry name" value="Trypsin"/>
    <property type="match status" value="1"/>
</dbReference>
<dbReference type="InterPro" id="IPR001254">
    <property type="entry name" value="Trypsin_dom"/>
</dbReference>
<evidence type="ECO:0000259" key="2">
    <source>
        <dbReference type="PROSITE" id="PS50240"/>
    </source>
</evidence>
<dbReference type="SUPFAM" id="SSF50494">
    <property type="entry name" value="Trypsin-like serine proteases"/>
    <property type="match status" value="1"/>
</dbReference>
<dbReference type="KEGG" id="dwi:26530307"/>
<feature type="domain" description="Peptidase S1" evidence="2">
    <location>
        <begin position="28"/>
        <end position="252"/>
    </location>
</feature>
<proteinExistence type="predicted"/>
<dbReference type="InterPro" id="IPR001314">
    <property type="entry name" value="Peptidase_S1A"/>
</dbReference>
<evidence type="ECO:0000313" key="3">
    <source>
        <dbReference type="EMBL" id="KRF97483.1"/>
    </source>
</evidence>
<gene>
    <name evidence="3" type="primary">Dwil\GK28305</name>
    <name evidence="3" type="ORF">Dwil_GK28305</name>
</gene>
<dbReference type="GO" id="GO:0004252">
    <property type="term" value="F:serine-type endopeptidase activity"/>
    <property type="evidence" value="ECO:0007669"/>
    <property type="project" value="InterPro"/>
</dbReference>
<dbReference type="EMBL" id="CH963719">
    <property type="protein sequence ID" value="KRF97483.1"/>
    <property type="molecule type" value="Genomic_DNA"/>
</dbReference>
<dbReference type="InParanoid" id="A0A0Q9WZ99"/>
<protein>
    <recommendedName>
        <fullName evidence="2">Peptidase S1 domain-containing protein</fullName>
    </recommendedName>
</protein>
<dbReference type="Proteomes" id="UP000007798">
    <property type="component" value="Unassembled WGS sequence"/>
</dbReference>
<dbReference type="STRING" id="7260.A0A0Q9WZ99"/>
<dbReference type="CDD" id="cd00190">
    <property type="entry name" value="Tryp_SPc"/>
    <property type="match status" value="1"/>
</dbReference>
<evidence type="ECO:0000256" key="1">
    <source>
        <dbReference type="ARBA" id="ARBA00023157"/>
    </source>
</evidence>
<evidence type="ECO:0000313" key="4">
    <source>
        <dbReference type="Proteomes" id="UP000007798"/>
    </source>
</evidence>
<dbReference type="SMART" id="SM00020">
    <property type="entry name" value="Tryp_SPc"/>
    <property type="match status" value="1"/>
</dbReference>
<dbReference type="Gene3D" id="2.40.10.10">
    <property type="entry name" value="Trypsin-like serine proteases"/>
    <property type="match status" value="1"/>
</dbReference>
<name>A0A0Q9WZ99_DROWI</name>
<dbReference type="AlphaFoldDB" id="A0A0Q9WZ99"/>
<keyword evidence="4" id="KW-1185">Reference proteome</keyword>
<dbReference type="OrthoDB" id="10059102at2759"/>
<organism evidence="3 4">
    <name type="scientific">Drosophila willistoni</name>
    <name type="common">Fruit fly</name>
    <dbReference type="NCBI Taxonomy" id="7260"/>
    <lineage>
        <taxon>Eukaryota</taxon>
        <taxon>Metazoa</taxon>
        <taxon>Ecdysozoa</taxon>
        <taxon>Arthropoda</taxon>
        <taxon>Hexapoda</taxon>
        <taxon>Insecta</taxon>
        <taxon>Pterygota</taxon>
        <taxon>Neoptera</taxon>
        <taxon>Endopterygota</taxon>
        <taxon>Diptera</taxon>
        <taxon>Brachycera</taxon>
        <taxon>Muscomorpha</taxon>
        <taxon>Ephydroidea</taxon>
        <taxon>Drosophilidae</taxon>
        <taxon>Drosophila</taxon>
        <taxon>Sophophora</taxon>
    </lineage>
</organism>
<dbReference type="PANTHER" id="PTHR24252:SF7">
    <property type="entry name" value="HYALIN"/>
    <property type="match status" value="1"/>
</dbReference>
<dbReference type="PRINTS" id="PR00722">
    <property type="entry name" value="CHYMOTRYPSIN"/>
</dbReference>
<dbReference type="InterPro" id="IPR043504">
    <property type="entry name" value="Peptidase_S1_PA_chymotrypsin"/>
</dbReference>
<dbReference type="FunFam" id="2.40.10.10:FF:000068">
    <property type="entry name" value="transmembrane protease serine 2"/>
    <property type="match status" value="1"/>
</dbReference>
<sequence length="253" mass="27054">MLSVKSLVPVLGLLLVLSGHGFYFADAIIGGQFARPAQFPYQGSVVVDGVNQCGCSVISRTTVLTGAHCVAGATNNRVKVILGTSDFNEGDGQTFGVKKIISHPNFNFISRDYDIALLWLSRPAQFSDIIRSISLAPAGSNYLENATAIVSGFGEINSRGDRESRLKYAKIQLWGRRYCNSANIPSITDRMICAGDPLGRQGPCKGDSGGALTLGGIQIAISSWGFGCGAPYRPSIFTYVPIVREWIDANING</sequence>
<dbReference type="PROSITE" id="PS50240">
    <property type="entry name" value="TRYPSIN_DOM"/>
    <property type="match status" value="1"/>
</dbReference>